<dbReference type="Proteomes" id="UP000286947">
    <property type="component" value="Unassembled WGS sequence"/>
</dbReference>
<sequence length="156" mass="16740">MNLLLILQSMVLAAIAAVGFAMVFNVPARYLKYCAILGAVGNGLRTIFTLCGLSIEWATLLAALAVGALSIIMAYKHALHPKVISVAAVIPMCPGVSAYTAMIALIKLSQLGYTPELMDQLVTNFLRASFIVGSLSLGLALPSVWIYRRKMRAKAR</sequence>
<dbReference type="GO" id="GO:0005886">
    <property type="term" value="C:plasma membrane"/>
    <property type="evidence" value="ECO:0007669"/>
    <property type="project" value="UniProtKB-SubCell"/>
</dbReference>
<evidence type="ECO:0000256" key="1">
    <source>
        <dbReference type="ARBA" id="ARBA00004651"/>
    </source>
</evidence>
<evidence type="ECO:0000256" key="6">
    <source>
        <dbReference type="ARBA" id="ARBA00023136"/>
    </source>
</evidence>
<reference evidence="10 11" key="1">
    <citation type="submission" date="2018-01" db="EMBL/GenBank/DDBJ databases">
        <title>Saezia sanguinis gen. nov., sp. nov., in the order Burkholderiales isolated from human blood.</title>
        <authorList>
            <person name="Medina-Pascual M.J."/>
            <person name="Valdezate S."/>
            <person name="Monzon S."/>
            <person name="Cuesta I."/>
            <person name="Carrasco G."/>
            <person name="Villalon P."/>
            <person name="Saez-Nieto J.A."/>
        </authorList>
    </citation>
    <scope>NUCLEOTIDE SEQUENCE [LARGE SCALE GENOMIC DNA]</scope>
    <source>
        <strain evidence="10 11">CNM695-12</strain>
    </source>
</reference>
<dbReference type="RefSeq" id="WP_126980866.1">
    <property type="nucleotide sequence ID" value="NZ_CAWUGC010000004.1"/>
</dbReference>
<dbReference type="GO" id="GO:0015744">
    <property type="term" value="P:succinate transport"/>
    <property type="evidence" value="ECO:0007669"/>
    <property type="project" value="TreeGrafter"/>
</dbReference>
<dbReference type="AlphaFoldDB" id="A0A433SA68"/>
<dbReference type="EMBL" id="PQSP01000010">
    <property type="protein sequence ID" value="RUS65612.1"/>
    <property type="molecule type" value="Genomic_DNA"/>
</dbReference>
<keyword evidence="4 8" id="KW-0812">Transmembrane</keyword>
<dbReference type="Pfam" id="PF12821">
    <property type="entry name" value="ThrE_2"/>
    <property type="match status" value="1"/>
</dbReference>
<evidence type="ECO:0000313" key="10">
    <source>
        <dbReference type="EMBL" id="RUS65612.1"/>
    </source>
</evidence>
<evidence type="ECO:0000256" key="7">
    <source>
        <dbReference type="ARBA" id="ARBA00034125"/>
    </source>
</evidence>
<dbReference type="PANTHER" id="PTHR34390:SF1">
    <property type="entry name" value="SUCCINATE TRANSPORTER SUBUNIT YJJB-RELATED"/>
    <property type="match status" value="1"/>
</dbReference>
<comment type="caution">
    <text evidence="10">The sequence shown here is derived from an EMBL/GenBank/DDBJ whole genome shotgun (WGS) entry which is preliminary data.</text>
</comment>
<comment type="similarity">
    <text evidence="7">Belongs to the ThrE exporter (TC 2.A.79) family.</text>
</comment>
<keyword evidence="6 8" id="KW-0472">Membrane</keyword>
<evidence type="ECO:0000256" key="2">
    <source>
        <dbReference type="ARBA" id="ARBA00022475"/>
    </source>
</evidence>
<evidence type="ECO:0000256" key="5">
    <source>
        <dbReference type="ARBA" id="ARBA00022989"/>
    </source>
</evidence>
<dbReference type="InterPro" id="IPR024528">
    <property type="entry name" value="ThrE_2"/>
</dbReference>
<keyword evidence="5 8" id="KW-1133">Transmembrane helix</keyword>
<dbReference type="PANTHER" id="PTHR34390">
    <property type="entry name" value="UPF0442 PROTEIN YJJB-RELATED"/>
    <property type="match status" value="1"/>
</dbReference>
<feature type="transmembrane region" description="Helical" evidence="8">
    <location>
        <begin position="126"/>
        <end position="147"/>
    </location>
</feature>
<feature type="transmembrane region" description="Helical" evidence="8">
    <location>
        <begin position="47"/>
        <end position="71"/>
    </location>
</feature>
<evidence type="ECO:0000256" key="3">
    <source>
        <dbReference type="ARBA" id="ARBA00022519"/>
    </source>
</evidence>
<gene>
    <name evidence="10" type="ORF">CUZ56_02698</name>
</gene>
<keyword evidence="3" id="KW-0997">Cell inner membrane</keyword>
<evidence type="ECO:0000256" key="4">
    <source>
        <dbReference type="ARBA" id="ARBA00022692"/>
    </source>
</evidence>
<evidence type="ECO:0000259" key="9">
    <source>
        <dbReference type="Pfam" id="PF12821"/>
    </source>
</evidence>
<evidence type="ECO:0000256" key="8">
    <source>
        <dbReference type="SAM" id="Phobius"/>
    </source>
</evidence>
<keyword evidence="2" id="KW-1003">Cell membrane</keyword>
<comment type="subcellular location">
    <subcellularLocation>
        <location evidence="1">Cell membrane</location>
        <topology evidence="1">Multi-pass membrane protein</topology>
    </subcellularLocation>
</comment>
<feature type="domain" description="Threonine/Serine exporter ThrE" evidence="9">
    <location>
        <begin position="10"/>
        <end position="144"/>
    </location>
</feature>
<accession>A0A433SA68</accession>
<protein>
    <recommendedName>
        <fullName evidence="9">Threonine/Serine exporter ThrE domain-containing protein</fullName>
    </recommendedName>
</protein>
<name>A0A433SA68_9BURK</name>
<proteinExistence type="inferred from homology"/>
<keyword evidence="11" id="KW-1185">Reference proteome</keyword>
<dbReference type="OrthoDB" id="9810047at2"/>
<evidence type="ECO:0000313" key="11">
    <source>
        <dbReference type="Proteomes" id="UP000286947"/>
    </source>
</evidence>
<organism evidence="10 11">
    <name type="scientific">Saezia sanguinis</name>
    <dbReference type="NCBI Taxonomy" id="1965230"/>
    <lineage>
        <taxon>Bacteria</taxon>
        <taxon>Pseudomonadati</taxon>
        <taxon>Pseudomonadota</taxon>
        <taxon>Betaproteobacteria</taxon>
        <taxon>Burkholderiales</taxon>
        <taxon>Saeziaceae</taxon>
        <taxon>Saezia</taxon>
    </lineage>
</organism>
<dbReference type="InterPro" id="IPR050539">
    <property type="entry name" value="ThrE_Dicarb/AminoAcid_Exp"/>
</dbReference>
<feature type="transmembrane region" description="Helical" evidence="8">
    <location>
        <begin position="83"/>
        <end position="106"/>
    </location>
</feature>